<feature type="domain" description="MaoC-like" evidence="1">
    <location>
        <begin position="13"/>
        <end position="124"/>
    </location>
</feature>
<name>A0A7W0C7G9_9BACT</name>
<dbReference type="InterPro" id="IPR002539">
    <property type="entry name" value="MaoC-like_dom"/>
</dbReference>
<dbReference type="PANTHER" id="PTHR42993">
    <property type="entry name" value="MAOC-LIKE DEHYDRATASE DOMAIN-CONTAINING PROTEIN"/>
    <property type="match status" value="1"/>
</dbReference>
<dbReference type="PANTHER" id="PTHR42993:SF1">
    <property type="entry name" value="MAOC-LIKE DEHYDRATASE DOMAIN-CONTAINING PROTEIN"/>
    <property type="match status" value="1"/>
</dbReference>
<evidence type="ECO:0000313" key="3">
    <source>
        <dbReference type="Proteomes" id="UP000525298"/>
    </source>
</evidence>
<dbReference type="Pfam" id="PF01575">
    <property type="entry name" value="MaoC_dehydratas"/>
    <property type="match status" value="1"/>
</dbReference>
<reference evidence="2 3" key="1">
    <citation type="submission" date="2020-07" db="EMBL/GenBank/DDBJ databases">
        <title>Genomic Encyclopedia of Type Strains, Phase IV (KMG-IV): sequencing the most valuable type-strain genomes for metagenomic binning, comparative biology and taxonomic classification.</title>
        <authorList>
            <person name="Goeker M."/>
        </authorList>
    </citation>
    <scope>NUCLEOTIDE SEQUENCE [LARGE SCALE GENOMIC DNA]</scope>
    <source>
        <strain evidence="2 3">DSM 17721</strain>
    </source>
</reference>
<sequence length="154" mass="17355">MAKIRFETVEQLQEKIGEELSEGDWYPVTQEQINLFAEATGDYQWIHLDEKRAEKESPFGATIAHGFLTLSLLTRLMGDTIELPRAQMTVNYGLNRVRFAAPVPAGSRVRPRMTLLAIDEVTGGVQLTWRVIIEVEGSEKPACIAETLSRLYFA</sequence>
<accession>A0A7W0C7G9</accession>
<keyword evidence="3" id="KW-1185">Reference proteome</keyword>
<evidence type="ECO:0000259" key="1">
    <source>
        <dbReference type="Pfam" id="PF01575"/>
    </source>
</evidence>
<dbReference type="AlphaFoldDB" id="A0A7W0C7G9"/>
<dbReference type="CDD" id="cd03450">
    <property type="entry name" value="NodN"/>
    <property type="match status" value="1"/>
</dbReference>
<dbReference type="InterPro" id="IPR039375">
    <property type="entry name" value="NodN-like"/>
</dbReference>
<evidence type="ECO:0000313" key="2">
    <source>
        <dbReference type="EMBL" id="MBA2880522.1"/>
    </source>
</evidence>
<dbReference type="SUPFAM" id="SSF54637">
    <property type="entry name" value="Thioesterase/thiol ester dehydrase-isomerase"/>
    <property type="match status" value="1"/>
</dbReference>
<organism evidence="2 3">
    <name type="scientific">Desulfosalsimonas propionicica</name>
    <dbReference type="NCBI Taxonomy" id="332175"/>
    <lineage>
        <taxon>Bacteria</taxon>
        <taxon>Pseudomonadati</taxon>
        <taxon>Thermodesulfobacteriota</taxon>
        <taxon>Desulfobacteria</taxon>
        <taxon>Desulfobacterales</taxon>
        <taxon>Desulfosalsimonadaceae</taxon>
        <taxon>Desulfosalsimonas</taxon>
    </lineage>
</organism>
<comment type="caution">
    <text evidence="2">The sequence shown here is derived from an EMBL/GenBank/DDBJ whole genome shotgun (WGS) entry which is preliminary data.</text>
</comment>
<dbReference type="Gene3D" id="3.10.129.10">
    <property type="entry name" value="Hotdog Thioesterase"/>
    <property type="match status" value="1"/>
</dbReference>
<gene>
    <name evidence="2" type="ORF">HNR65_000840</name>
</gene>
<dbReference type="InterPro" id="IPR029069">
    <property type="entry name" value="HotDog_dom_sf"/>
</dbReference>
<proteinExistence type="predicted"/>
<dbReference type="RefSeq" id="WP_181550198.1">
    <property type="nucleotide sequence ID" value="NZ_JACDUS010000002.1"/>
</dbReference>
<dbReference type="EMBL" id="JACDUS010000002">
    <property type="protein sequence ID" value="MBA2880522.1"/>
    <property type="molecule type" value="Genomic_DNA"/>
</dbReference>
<dbReference type="Proteomes" id="UP000525298">
    <property type="component" value="Unassembled WGS sequence"/>
</dbReference>
<protein>
    <submittedName>
        <fullName evidence="2">Acyl dehydratase</fullName>
    </submittedName>
</protein>